<dbReference type="NCBIfam" id="TIGR00557">
    <property type="entry name" value="pdxA"/>
    <property type="match status" value="1"/>
</dbReference>
<keyword evidence="6" id="KW-1185">Reference proteome</keyword>
<evidence type="ECO:0000256" key="3">
    <source>
        <dbReference type="ARBA" id="ARBA00023027"/>
    </source>
</evidence>
<comment type="caution">
    <text evidence="5">The sequence shown here is derived from an EMBL/GenBank/DDBJ whole genome shotgun (WGS) entry which is preliminary data.</text>
</comment>
<dbReference type="InterPro" id="IPR005255">
    <property type="entry name" value="PdxA_fam"/>
</dbReference>
<evidence type="ECO:0000256" key="2">
    <source>
        <dbReference type="ARBA" id="ARBA00023002"/>
    </source>
</evidence>
<gene>
    <name evidence="5" type="primary">pdxA</name>
    <name evidence="5" type="ORF">ABXS05_34785</name>
</gene>
<dbReference type="SUPFAM" id="SSF53659">
    <property type="entry name" value="Isocitrate/Isopropylmalate dehydrogenase-like"/>
    <property type="match status" value="1"/>
</dbReference>
<evidence type="ECO:0000256" key="1">
    <source>
        <dbReference type="ARBA" id="ARBA00022723"/>
    </source>
</evidence>
<evidence type="ECO:0000313" key="6">
    <source>
        <dbReference type="Proteomes" id="UP001555786"/>
    </source>
</evidence>
<accession>A0ABV3PZQ0</accession>
<feature type="region of interest" description="Disordered" evidence="4">
    <location>
        <begin position="1"/>
        <end position="26"/>
    </location>
</feature>
<keyword evidence="1" id="KW-0479">Metal-binding</keyword>
<dbReference type="Proteomes" id="UP001555786">
    <property type="component" value="Unassembled WGS sequence"/>
</dbReference>
<evidence type="ECO:0000256" key="4">
    <source>
        <dbReference type="SAM" id="MobiDB-lite"/>
    </source>
</evidence>
<organism evidence="5 6">
    <name type="scientific">Labrys neptuniae</name>
    <dbReference type="NCBI Taxonomy" id="376174"/>
    <lineage>
        <taxon>Bacteria</taxon>
        <taxon>Pseudomonadati</taxon>
        <taxon>Pseudomonadota</taxon>
        <taxon>Alphaproteobacteria</taxon>
        <taxon>Hyphomicrobiales</taxon>
        <taxon>Xanthobacteraceae</taxon>
        <taxon>Labrys</taxon>
    </lineage>
</organism>
<keyword evidence="2 5" id="KW-0560">Oxidoreductase</keyword>
<dbReference type="RefSeq" id="WP_367627079.1">
    <property type="nucleotide sequence ID" value="NZ_JBFNQD010000038.1"/>
</dbReference>
<keyword evidence="3" id="KW-0520">NAD</keyword>
<sequence length="356" mass="36586">MQTIPSEDAGLAGRQQPDIGSSAASPPLAITMGDTAGIGPEIIAKAFAEGCGPCIVYGSAGVMADAVARLGLALRVRSIAEPEKARFSPDVIDVVDACDIHESPPLGRISAACGKAAYDALLAAIGAARTGTVAGIVTAPINKEALAAAGLSYPGHTEILAAHGGAARVAMMLANDEIRTVLVTIHTALRLAIEQADFAAQMAAIRFAHEGGRALGIPAPRIAVAGLNPHAGEGGLFGSEEIEIIAPAIAAARREGIDASGPWPGDTVFFQARRGRFDVVVAQYHDQGLIPIKYLGLDRGVNITLGLPFIRTSPDHGTAFDIAGQGIADPASLMTAIAYARRLIAAKADTERERVS</sequence>
<dbReference type="PANTHER" id="PTHR30004">
    <property type="entry name" value="4-HYDROXYTHREONINE-4-PHOSPHATE DEHYDROGENASE"/>
    <property type="match status" value="1"/>
</dbReference>
<dbReference type="EC" id="1.1.1.262" evidence="5"/>
<dbReference type="Gene3D" id="3.40.718.10">
    <property type="entry name" value="Isopropylmalate Dehydrogenase"/>
    <property type="match status" value="1"/>
</dbReference>
<dbReference type="PANTHER" id="PTHR30004:SF6">
    <property type="entry name" value="D-THREONATE 4-PHOSPHATE DEHYDROGENASE"/>
    <property type="match status" value="1"/>
</dbReference>
<name>A0ABV3PZQ0_9HYPH</name>
<dbReference type="EMBL" id="JBFNQD010000038">
    <property type="protein sequence ID" value="MEW9310744.1"/>
    <property type="molecule type" value="Genomic_DNA"/>
</dbReference>
<proteinExistence type="predicted"/>
<dbReference type="GO" id="GO:0050570">
    <property type="term" value="F:4-hydroxythreonine-4-phosphate dehydrogenase activity"/>
    <property type="evidence" value="ECO:0007669"/>
    <property type="project" value="UniProtKB-EC"/>
</dbReference>
<evidence type="ECO:0000313" key="5">
    <source>
        <dbReference type="EMBL" id="MEW9310744.1"/>
    </source>
</evidence>
<reference evidence="5 6" key="1">
    <citation type="submission" date="2024-07" db="EMBL/GenBank/DDBJ databases">
        <title>Description of Labrys sedimenti sp. nov., isolated from a diclofenac-degrading enrichment culture.</title>
        <authorList>
            <person name="Tancsics A."/>
            <person name="Csepanyi A."/>
        </authorList>
    </citation>
    <scope>NUCLEOTIDE SEQUENCE [LARGE SCALE GENOMIC DNA]</scope>
    <source>
        <strain evidence="5 6">LMG 23578</strain>
    </source>
</reference>
<dbReference type="Pfam" id="PF04166">
    <property type="entry name" value="PdxA"/>
    <property type="match status" value="1"/>
</dbReference>
<protein>
    <submittedName>
        <fullName evidence="5">4-hydroxythreonine-4-phosphate dehydrogenase PdxA</fullName>
        <ecNumber evidence="5">1.1.1.262</ecNumber>
    </submittedName>
</protein>